<dbReference type="GO" id="GO:0016787">
    <property type="term" value="F:hydrolase activity"/>
    <property type="evidence" value="ECO:0007669"/>
    <property type="project" value="UniProtKB-KW"/>
</dbReference>
<dbReference type="PANTHER" id="PTHR43540:SF6">
    <property type="entry name" value="ISOCHORISMATASE-LIKE DOMAIN-CONTAINING PROTEIN"/>
    <property type="match status" value="1"/>
</dbReference>
<dbReference type="RefSeq" id="WP_109776295.1">
    <property type="nucleotide sequence ID" value="NZ_QGDQ01000035.1"/>
</dbReference>
<dbReference type="InterPro" id="IPR050272">
    <property type="entry name" value="Isochorismatase-like_hydrls"/>
</dbReference>
<comment type="caution">
    <text evidence="3">The sequence shown here is derived from an EMBL/GenBank/DDBJ whole genome shotgun (WGS) entry which is preliminary data.</text>
</comment>
<dbReference type="SUPFAM" id="SSF52499">
    <property type="entry name" value="Isochorismatase-like hydrolases"/>
    <property type="match status" value="1"/>
</dbReference>
<evidence type="ECO:0000313" key="3">
    <source>
        <dbReference type="EMBL" id="PWJ47729.1"/>
    </source>
</evidence>
<keyword evidence="1" id="KW-0378">Hydrolase</keyword>
<keyword evidence="4" id="KW-1185">Reference proteome</keyword>
<evidence type="ECO:0000313" key="4">
    <source>
        <dbReference type="Proteomes" id="UP000245469"/>
    </source>
</evidence>
<name>A0A315ZR01_9ACTN</name>
<evidence type="ECO:0000259" key="2">
    <source>
        <dbReference type="Pfam" id="PF00857"/>
    </source>
</evidence>
<dbReference type="PANTHER" id="PTHR43540">
    <property type="entry name" value="PEROXYUREIDOACRYLATE/UREIDOACRYLATE AMIDOHYDROLASE-RELATED"/>
    <property type="match status" value="1"/>
</dbReference>
<dbReference type="Gene3D" id="3.40.50.850">
    <property type="entry name" value="Isochorismatase-like"/>
    <property type="match status" value="1"/>
</dbReference>
<protein>
    <submittedName>
        <fullName evidence="3">Nicotinamidase-related amidase</fullName>
    </submittedName>
</protein>
<gene>
    <name evidence="3" type="ORF">BXY45_13532</name>
</gene>
<reference evidence="3 4" key="1">
    <citation type="submission" date="2018-03" db="EMBL/GenBank/DDBJ databases">
        <title>Genomic Encyclopedia of Archaeal and Bacterial Type Strains, Phase II (KMG-II): from individual species to whole genera.</title>
        <authorList>
            <person name="Goeker M."/>
        </authorList>
    </citation>
    <scope>NUCLEOTIDE SEQUENCE [LARGE SCALE GENOMIC DNA]</scope>
    <source>
        <strain evidence="3 4">DSM 44889</strain>
    </source>
</reference>
<dbReference type="EMBL" id="QGDQ01000035">
    <property type="protein sequence ID" value="PWJ47729.1"/>
    <property type="molecule type" value="Genomic_DNA"/>
</dbReference>
<sequence>MTPPRRALVVVDIQQEYVSGPLAIQHPPLADSLPQILRALDAAADARLPVVVVQHDGGEGAPIFDPTQPGFALHPDVEARRSDTWKTVVKEYSSVFPGTDLLPWLREQGVDTITLVGFMSNNCVLASAVEAEALGLAVEVLSDATGAIHLTNDAGSVDAASLHRTLMALLHSNFATVTDTATWAAALAAGQSLPGDDLVASATRGTVSAAS</sequence>
<dbReference type="InterPro" id="IPR000868">
    <property type="entry name" value="Isochorismatase-like_dom"/>
</dbReference>
<dbReference type="InterPro" id="IPR036380">
    <property type="entry name" value="Isochorismatase-like_sf"/>
</dbReference>
<organism evidence="3 4">
    <name type="scientific">Quadrisphaera granulorum</name>
    <dbReference type="NCBI Taxonomy" id="317664"/>
    <lineage>
        <taxon>Bacteria</taxon>
        <taxon>Bacillati</taxon>
        <taxon>Actinomycetota</taxon>
        <taxon>Actinomycetes</taxon>
        <taxon>Kineosporiales</taxon>
        <taxon>Kineosporiaceae</taxon>
        <taxon>Quadrisphaera</taxon>
    </lineage>
</organism>
<dbReference type="Proteomes" id="UP000245469">
    <property type="component" value="Unassembled WGS sequence"/>
</dbReference>
<evidence type="ECO:0000256" key="1">
    <source>
        <dbReference type="ARBA" id="ARBA00022801"/>
    </source>
</evidence>
<feature type="domain" description="Isochorismatase-like" evidence="2">
    <location>
        <begin position="7"/>
        <end position="181"/>
    </location>
</feature>
<accession>A0A315ZR01</accession>
<dbReference type="OrthoDB" id="3174612at2"/>
<dbReference type="AlphaFoldDB" id="A0A315ZR01"/>
<dbReference type="Pfam" id="PF00857">
    <property type="entry name" value="Isochorismatase"/>
    <property type="match status" value="1"/>
</dbReference>
<proteinExistence type="predicted"/>